<reference evidence="4" key="4">
    <citation type="submission" date="2024-02" db="EMBL/GenBank/DDBJ databases">
        <title>Comparative genomics of Cryptococcus and Kwoniella reveals pathogenesis evolution and contrasting modes of karyotype evolution via chromosome fusion or intercentromeric recombination.</title>
        <authorList>
            <person name="Coelho M.A."/>
            <person name="David-Palma M."/>
            <person name="Shea T."/>
            <person name="Bowers K."/>
            <person name="McGinley-Smith S."/>
            <person name="Mohammad A.W."/>
            <person name="Gnirke A."/>
            <person name="Yurkov A.M."/>
            <person name="Nowrousian M."/>
            <person name="Sun S."/>
            <person name="Cuomo C.A."/>
            <person name="Heitman J."/>
        </authorList>
    </citation>
    <scope>NUCLEOTIDE SEQUENCE</scope>
    <source>
        <strain evidence="4">CBS 10737</strain>
    </source>
</reference>
<feature type="compositionally biased region" description="Basic and acidic residues" evidence="1">
    <location>
        <begin position="85"/>
        <end position="115"/>
    </location>
</feature>
<protein>
    <recommendedName>
        <fullName evidence="2">BRCT domain-containing protein</fullName>
    </recommendedName>
</protein>
<feature type="compositionally biased region" description="Acidic residues" evidence="1">
    <location>
        <begin position="1285"/>
        <end position="1296"/>
    </location>
</feature>
<organism evidence="3">
    <name type="scientific">Kwoniella pini CBS 10737</name>
    <dbReference type="NCBI Taxonomy" id="1296096"/>
    <lineage>
        <taxon>Eukaryota</taxon>
        <taxon>Fungi</taxon>
        <taxon>Dikarya</taxon>
        <taxon>Basidiomycota</taxon>
        <taxon>Agaricomycotina</taxon>
        <taxon>Tremellomycetes</taxon>
        <taxon>Tremellales</taxon>
        <taxon>Cryptococcaceae</taxon>
        <taxon>Kwoniella</taxon>
    </lineage>
</organism>
<evidence type="ECO:0000259" key="2">
    <source>
        <dbReference type="PROSITE" id="PS50172"/>
    </source>
</evidence>
<feature type="compositionally biased region" description="Basic residues" evidence="1">
    <location>
        <begin position="203"/>
        <end position="215"/>
    </location>
</feature>
<feature type="compositionally biased region" description="Polar residues" evidence="1">
    <location>
        <begin position="1029"/>
        <end position="1043"/>
    </location>
</feature>
<feature type="compositionally biased region" description="Polar residues" evidence="1">
    <location>
        <begin position="1270"/>
        <end position="1282"/>
    </location>
</feature>
<dbReference type="Proteomes" id="UP000094020">
    <property type="component" value="Chromosome 11"/>
</dbReference>
<dbReference type="InterPro" id="IPR001357">
    <property type="entry name" value="BRCT_dom"/>
</dbReference>
<feature type="compositionally biased region" description="Low complexity" evidence="1">
    <location>
        <begin position="863"/>
        <end position="880"/>
    </location>
</feature>
<feature type="compositionally biased region" description="Low complexity" evidence="1">
    <location>
        <begin position="1049"/>
        <end position="1068"/>
    </location>
</feature>
<accession>A0A1B9HXX3</accession>
<feature type="region of interest" description="Disordered" evidence="1">
    <location>
        <begin position="853"/>
        <end position="880"/>
    </location>
</feature>
<dbReference type="Gene3D" id="3.40.50.10190">
    <property type="entry name" value="BRCT domain"/>
    <property type="match status" value="1"/>
</dbReference>
<dbReference type="PROSITE" id="PS50172">
    <property type="entry name" value="BRCT"/>
    <property type="match status" value="1"/>
</dbReference>
<sequence>MTSTPDAGPSTNLSIHPSRLAKFHQITETDFQTEYTSGNPSTANNVKGSTTLDSGANSVPLRPKIKKRRVLVWTLPLKPLSKAASAEKKAKDKQKAKFYEGSFRSEAEREKEQQRKTAKARRASIKRAEKIRKERQKLKDKADKDEARRAYANEVDDRDSNNEHAESSATGASRNSDYILNIGHKKRQKGDKDKKKGKDKDKKQSKKKDKHKRKERHMDRDRNKSISNIPRELCPLELQALDVARKMNQTSVRSTPTETNAGDSTDQQSPSVTTRNTPTIPLTNEVEEEERIEYGPRLGILTNDMMNGPTGDNSTVYADSAQQPEAGPSRRPVYYVQYPVGGESFDTDGDGIFMKPEVEEQIAVWVDIALPGRMTLLKKIEAEGGQPSSDHADEDTQLIILHPASTYVFDMYCHPDWLRPRDRARYAPKRRKYGNRENSWQKKVLLKAPWVDKCLEAGRFLGQEDDWGGCRAGGPPVGTLMSTDPTLALPEDLNGQGDGSDHMFEGSNGVVENTEAQDTAQQSPLKDMDNRGDDRAVDADVIMEDVLSEVPMADSSIPSPPPTEVIENIAPQNNPDSEDDMEIMPTPVTGDRPNFSHVSKDKLVPKKAFSQLADTPAHISSDDYADSDATEIAPWTTTERPKQKSPPNLSSAAPGTATEGSKQTELLDPKTMFSGLKFWLDTTYPDRIPLIKRIKAASGDLVTSYSESTHVLINNYKEQQWRSIVQGLSKEGIWSLNIRWIHDCLDQGRKLHEFDFAVPYGVPLRDKEDEKKDEKTAVPYKFDDQDDHHLSNEELIAIFEREQKMIVKGGTLRALGAFLASKYGRYNENYWVKLHRAWSKKADRFEYLKKDAKDSMVKPGPATQSSPTPSQSSSQKTKSSTAVIPHEQLVEILTAEVPHQGSRNNTEFGIYLNQKYPVHPAITWSAYLSKFKSRKGQFAKLKTKQPARIARLDVSLPTSLSKVPLDKKLYSDEELVQIFSSPELNQAGSKSFNSLGKDLAAKYGVYHVTTWGILYSEWIRKSGRFKPTANNTSSLTQTDSTPTNKREPSTSVSTRPSISSPSKSKSISLAEYDDEEGGSLTASEKAVIFKEREEEFTQRKLNQVEIGLLLKTEVGIYARSHWRREWTAWWKRQGPYANIMECLQSTVAAKAYADQTMPIRGSRHKAKVESPAQDQRSPTVQSSGRSVVTRPYTMEEEKNMARYIAGYSKNTKMPQTWVKFAAMYPTRTASAYCKHYSTDQFRIDRYKPHDQSSNMKEDDTTPGTADNDLINHSQPSGSQSQPVEIDSDDDDDDEDNSVIMVNDNNNDKDYADVITIDDD</sequence>
<proteinExistence type="predicted"/>
<evidence type="ECO:0000313" key="3">
    <source>
        <dbReference type="EMBL" id="OCF48101.1"/>
    </source>
</evidence>
<feature type="region of interest" description="Disordered" evidence="1">
    <location>
        <begin position="33"/>
        <end position="61"/>
    </location>
</feature>
<dbReference type="OrthoDB" id="2575354at2759"/>
<dbReference type="KEGG" id="kpin:30174338"/>
<evidence type="ECO:0000256" key="1">
    <source>
        <dbReference type="SAM" id="MobiDB-lite"/>
    </source>
</evidence>
<feature type="region of interest" description="Disordered" evidence="1">
    <location>
        <begin position="1161"/>
        <end position="1191"/>
    </location>
</feature>
<feature type="compositionally biased region" description="Basic and acidic residues" evidence="1">
    <location>
        <begin position="126"/>
        <end position="151"/>
    </location>
</feature>
<dbReference type="STRING" id="1296096.A0A1B9HXX3"/>
<feature type="domain" description="BRCT" evidence="2">
    <location>
        <begin position="668"/>
        <end position="758"/>
    </location>
</feature>
<reference evidence="3" key="1">
    <citation type="submission" date="2013-07" db="EMBL/GenBank/DDBJ databases">
        <title>The Genome Sequence of Cryptococcus pinus CBS10737.</title>
        <authorList>
            <consortium name="The Broad Institute Genome Sequencing Platform"/>
            <person name="Cuomo C."/>
            <person name="Litvintseva A."/>
            <person name="Chen Y."/>
            <person name="Heitman J."/>
            <person name="Sun S."/>
            <person name="Springer D."/>
            <person name="Dromer F."/>
            <person name="Young S.K."/>
            <person name="Zeng Q."/>
            <person name="Gargeya S."/>
            <person name="Fitzgerald M."/>
            <person name="Abouelleil A."/>
            <person name="Alvarado L."/>
            <person name="Berlin A.M."/>
            <person name="Chapman S.B."/>
            <person name="Dewar J."/>
            <person name="Goldberg J."/>
            <person name="Griggs A."/>
            <person name="Gujja S."/>
            <person name="Hansen M."/>
            <person name="Howarth C."/>
            <person name="Imamovic A."/>
            <person name="Larimer J."/>
            <person name="McCowan C."/>
            <person name="Murphy C."/>
            <person name="Pearson M."/>
            <person name="Priest M."/>
            <person name="Roberts A."/>
            <person name="Saif S."/>
            <person name="Shea T."/>
            <person name="Sykes S."/>
            <person name="Wortman J."/>
            <person name="Nusbaum C."/>
            <person name="Birren B."/>
        </authorList>
    </citation>
    <scope>NUCLEOTIDE SEQUENCE [LARGE SCALE GENOMIC DNA]</scope>
    <source>
        <strain evidence="3">CBS 10737</strain>
    </source>
</reference>
<dbReference type="GeneID" id="30174338"/>
<feature type="compositionally biased region" description="Polar residues" evidence="1">
    <location>
        <begin position="167"/>
        <end position="178"/>
    </location>
</feature>
<feature type="compositionally biased region" description="Polar residues" evidence="1">
    <location>
        <begin position="1172"/>
        <end position="1186"/>
    </location>
</feature>
<dbReference type="InterPro" id="IPR036420">
    <property type="entry name" value="BRCT_dom_sf"/>
</dbReference>
<reference evidence="4" key="2">
    <citation type="submission" date="2013-07" db="EMBL/GenBank/DDBJ databases">
        <authorList>
            <consortium name="The Broad Institute Genome Sequencing Platform"/>
            <person name="Cuomo C."/>
            <person name="Litvintseva A."/>
            <person name="Chen Y."/>
            <person name="Heitman J."/>
            <person name="Sun S."/>
            <person name="Springer D."/>
            <person name="Dromer F."/>
            <person name="Young S.K."/>
            <person name="Zeng Q."/>
            <person name="Gargeya S."/>
            <person name="Fitzgerald M."/>
            <person name="Abouelleil A."/>
            <person name="Alvarado L."/>
            <person name="Berlin A.M."/>
            <person name="Chapman S.B."/>
            <person name="Dewar J."/>
            <person name="Goldberg J."/>
            <person name="Griggs A."/>
            <person name="Gujja S."/>
            <person name="Hansen M."/>
            <person name="Howarth C."/>
            <person name="Imamovic A."/>
            <person name="Larimer J."/>
            <person name="McCowan C."/>
            <person name="Murphy C."/>
            <person name="Pearson M."/>
            <person name="Priest M."/>
            <person name="Roberts A."/>
            <person name="Saif S."/>
            <person name="Shea T."/>
            <person name="Sykes S."/>
            <person name="Wortman J."/>
            <person name="Nusbaum C."/>
            <person name="Birren B."/>
        </authorList>
    </citation>
    <scope>NUCLEOTIDE SEQUENCE</scope>
    <source>
        <strain evidence="4">CBS 10737</strain>
    </source>
</reference>
<feature type="compositionally biased region" description="Basic residues" evidence="1">
    <location>
        <begin position="116"/>
        <end position="125"/>
    </location>
</feature>
<dbReference type="RefSeq" id="XP_019009320.1">
    <property type="nucleotide sequence ID" value="XM_019157680.1"/>
</dbReference>
<feature type="region of interest" description="Disordered" evidence="1">
    <location>
        <begin position="82"/>
        <end position="231"/>
    </location>
</feature>
<feature type="region of interest" description="Disordered" evidence="1">
    <location>
        <begin position="1244"/>
        <end position="1319"/>
    </location>
</feature>
<gene>
    <name evidence="3" type="ORF">I206_05969</name>
    <name evidence="4" type="ORF">I206_107634</name>
</gene>
<feature type="region of interest" description="Disordered" evidence="1">
    <location>
        <begin position="636"/>
        <end position="666"/>
    </location>
</feature>
<dbReference type="SUPFAM" id="SSF52113">
    <property type="entry name" value="BRCT domain"/>
    <property type="match status" value="1"/>
</dbReference>
<keyword evidence="5" id="KW-1185">Reference proteome</keyword>
<dbReference type="EMBL" id="KI894014">
    <property type="protein sequence ID" value="OCF48101.1"/>
    <property type="molecule type" value="Genomic_DNA"/>
</dbReference>
<feature type="compositionally biased region" description="Basic and acidic residues" evidence="1">
    <location>
        <begin position="1244"/>
        <end position="1259"/>
    </location>
</feature>
<feature type="compositionally biased region" description="Basic and acidic residues" evidence="1">
    <location>
        <begin position="190"/>
        <end position="202"/>
    </location>
</feature>
<dbReference type="PANTHER" id="PTHR36812:SF9">
    <property type="entry name" value="MYB-LIKE PROTEIN X ISOFORM X1"/>
    <property type="match status" value="1"/>
</dbReference>
<feature type="region of interest" description="Disordered" evidence="1">
    <location>
        <begin position="552"/>
        <end position="583"/>
    </location>
</feature>
<dbReference type="SMART" id="SM00292">
    <property type="entry name" value="BRCT"/>
    <property type="match status" value="1"/>
</dbReference>
<dbReference type="EMBL" id="CP144529">
    <property type="protein sequence ID" value="WWC73662.1"/>
    <property type="molecule type" value="Genomic_DNA"/>
</dbReference>
<reference evidence="3" key="3">
    <citation type="submission" date="2016-07" db="EMBL/GenBank/DDBJ databases">
        <title>Evolution of pathogenesis and genome organization in the Tremellales.</title>
        <authorList>
            <person name="Cuomo C."/>
            <person name="Litvintseva A."/>
            <person name="Heitman J."/>
            <person name="Chen Y."/>
            <person name="Sun S."/>
            <person name="Springer D."/>
            <person name="Dromer F."/>
            <person name="Young S."/>
            <person name="Zeng Q."/>
            <person name="Chapman S."/>
            <person name="Gujja S."/>
            <person name="Saif S."/>
            <person name="Birren B."/>
        </authorList>
    </citation>
    <scope>NUCLEOTIDE SEQUENCE</scope>
    <source>
        <strain evidence="3">CBS 10737</strain>
    </source>
</reference>
<name>A0A1B9HXX3_9TREE</name>
<feature type="region of interest" description="Disordered" evidence="1">
    <location>
        <begin position="1029"/>
        <end position="1077"/>
    </location>
</feature>
<feature type="region of interest" description="Disordered" evidence="1">
    <location>
        <begin position="249"/>
        <end position="278"/>
    </location>
</feature>
<dbReference type="PANTHER" id="PTHR36812">
    <property type="entry name" value="NEUROFILAMENT TRIPLET M PROTEIN-LIKE PROTEIN"/>
    <property type="match status" value="1"/>
</dbReference>
<evidence type="ECO:0000313" key="4">
    <source>
        <dbReference type="EMBL" id="WWC73662.1"/>
    </source>
</evidence>
<feature type="compositionally biased region" description="Polar residues" evidence="1">
    <location>
        <begin position="645"/>
        <end position="664"/>
    </location>
</feature>
<feature type="compositionally biased region" description="Polar residues" evidence="1">
    <location>
        <begin position="33"/>
        <end position="57"/>
    </location>
</feature>
<evidence type="ECO:0000313" key="5">
    <source>
        <dbReference type="Proteomes" id="UP000094020"/>
    </source>
</evidence>